<reference evidence="3" key="2">
    <citation type="journal article" date="2011" name="Microb. Ecol.">
        <title>Taxonomic and Functional Metagenomic Profiling of the Microbial Community in the Anoxic Sediment of a Sub-saline Shallow Lake (Laguna de Carrizo, Central Spain).</title>
        <authorList>
            <person name="Ferrer M."/>
            <person name="Guazzaroni M.E."/>
            <person name="Richter M."/>
            <person name="Garcia-Salamanca A."/>
            <person name="Yarza P."/>
            <person name="Suarez-Suarez A."/>
            <person name="Solano J."/>
            <person name="Alcaide M."/>
            <person name="van Dillewijn P."/>
            <person name="Molina-Henares M.A."/>
            <person name="Lopez-Cortes N."/>
            <person name="Al-Ramahi Y."/>
            <person name="Guerrero C."/>
            <person name="Acosta A."/>
            <person name="de Eugenio L.I."/>
            <person name="Martinez V."/>
            <person name="Marques S."/>
            <person name="Rojo F."/>
            <person name="Santero E."/>
            <person name="Genilloud O."/>
            <person name="Perez-Perez J."/>
            <person name="Rossello-Mora R."/>
            <person name="Ramos J.L."/>
        </authorList>
    </citation>
    <scope>NUCLEOTIDE SEQUENCE</scope>
</reference>
<proteinExistence type="predicted"/>
<sequence length="440" mass="48203">MCGALEHPYVVHNPALDNALARLQDGLEHCRQALKELEIEEKTQLNQLENLGGRITQIELRRAQLNQNQESTLAAWSLAATRLSELFGAAETVEFLAWLAGQLARIQEESGRLAEQEARLRQATGNQQKAQGRLDGARKAHDALKDEVARLKAGAERTLAAIQSTHDHGAGARQRQEKALKQLDQAFPNANWRTEWASNPQQYHAACRNEAEQWSARKKTEETLLADLVSLEAAALGLSRQASETGNVHRQASQVLAEVGKQLQEQLAARRNVFAAMTLPAHPEGIRPPILGDTEVPHIESYLSSAVDAARRQQARTQHAFKEGEQQLAVRQERLAQLSKQLEANQIAAQQAMASLAQWLAVFNARSPEAPPLDGVSLNGLLAYDAAWIAAERQALGQLDTAIAGATGGLAQMRSQRASHENVRPTTDSPETVRANLEQA</sequence>
<dbReference type="AlphaFoldDB" id="D9PL20"/>
<keyword evidence="1" id="KW-0175">Coiled coil</keyword>
<reference evidence="3" key="1">
    <citation type="submission" date="2010-07" db="EMBL/GenBank/DDBJ databases">
        <authorList>
            <consortium name="CONSOLIDER consortium CSD2007-00005"/>
            <person name="Guazzaroni M.-E."/>
            <person name="Richter M."/>
            <person name="Garcia-Salamanca A."/>
            <person name="Yarza P."/>
            <person name="Ferrer M."/>
        </authorList>
    </citation>
    <scope>NUCLEOTIDE SEQUENCE</scope>
</reference>
<dbReference type="EMBL" id="ADZX01000676">
    <property type="protein sequence ID" value="EFK95738.1"/>
    <property type="molecule type" value="Genomic_DNA"/>
</dbReference>
<dbReference type="GO" id="GO:0004527">
    <property type="term" value="F:exonuclease activity"/>
    <property type="evidence" value="ECO:0007669"/>
    <property type="project" value="UniProtKB-KW"/>
</dbReference>
<evidence type="ECO:0000313" key="3">
    <source>
        <dbReference type="EMBL" id="EFK95738.1"/>
    </source>
</evidence>
<comment type="caution">
    <text evidence="3">The sequence shown here is derived from an EMBL/GenBank/DDBJ whole genome shotgun (WGS) entry which is preliminary data.</text>
</comment>
<keyword evidence="3" id="KW-0269">Exonuclease</keyword>
<feature type="coiled-coil region" evidence="1">
    <location>
        <begin position="20"/>
        <end position="68"/>
    </location>
</feature>
<keyword evidence="3" id="KW-0540">Nuclease</keyword>
<feature type="non-terminal residue" evidence="3">
    <location>
        <position position="440"/>
    </location>
</feature>
<gene>
    <name evidence="3" type="ORF">LDC_2243</name>
</gene>
<feature type="region of interest" description="Disordered" evidence="2">
    <location>
        <begin position="117"/>
        <end position="141"/>
    </location>
</feature>
<organism evidence="3">
    <name type="scientific">sediment metagenome</name>
    <dbReference type="NCBI Taxonomy" id="749907"/>
    <lineage>
        <taxon>unclassified sequences</taxon>
        <taxon>metagenomes</taxon>
        <taxon>ecological metagenomes</taxon>
    </lineage>
</organism>
<evidence type="ECO:0000256" key="2">
    <source>
        <dbReference type="SAM" id="MobiDB-lite"/>
    </source>
</evidence>
<accession>D9PL20</accession>
<keyword evidence="3" id="KW-0378">Hydrolase</keyword>
<protein>
    <submittedName>
        <fullName evidence="3">Exonuclease SbcC</fullName>
    </submittedName>
</protein>
<name>D9PL20_9ZZZZ</name>
<feature type="region of interest" description="Disordered" evidence="2">
    <location>
        <begin position="414"/>
        <end position="440"/>
    </location>
</feature>
<evidence type="ECO:0000256" key="1">
    <source>
        <dbReference type="SAM" id="Coils"/>
    </source>
</evidence>